<dbReference type="Proteomes" id="UP001352263">
    <property type="component" value="Unassembled WGS sequence"/>
</dbReference>
<comment type="caution">
    <text evidence="1">The sequence shown here is derived from an EMBL/GenBank/DDBJ whole genome shotgun (WGS) entry which is preliminary data.</text>
</comment>
<dbReference type="Gene3D" id="3.40.190.150">
    <property type="entry name" value="Bordetella uptake gene, domain 1"/>
    <property type="match status" value="1"/>
</dbReference>
<accession>A0ABU6J9Q7</accession>
<keyword evidence="2" id="KW-1185">Reference proteome</keyword>
<evidence type="ECO:0000313" key="2">
    <source>
        <dbReference type="Proteomes" id="UP001352263"/>
    </source>
</evidence>
<name>A0ABU6J9Q7_9BURK</name>
<dbReference type="InterPro" id="IPR042100">
    <property type="entry name" value="Bug_dom1"/>
</dbReference>
<reference evidence="1 2" key="1">
    <citation type="submission" date="2023-10" db="EMBL/GenBank/DDBJ databases">
        <title>Noviherbaspirillum sp. CPCC 100848 genome assembly.</title>
        <authorList>
            <person name="Li X.Y."/>
            <person name="Fang X.M."/>
        </authorList>
    </citation>
    <scope>NUCLEOTIDE SEQUENCE [LARGE SCALE GENOMIC DNA]</scope>
    <source>
        <strain evidence="1 2">CPCC 100848</strain>
    </source>
</reference>
<gene>
    <name evidence="1" type="ORF">RY831_14360</name>
</gene>
<organism evidence="1 2">
    <name type="scientific">Noviherbaspirillum album</name>
    <dbReference type="NCBI Taxonomy" id="3080276"/>
    <lineage>
        <taxon>Bacteria</taxon>
        <taxon>Pseudomonadati</taxon>
        <taxon>Pseudomonadota</taxon>
        <taxon>Betaproteobacteria</taxon>
        <taxon>Burkholderiales</taxon>
        <taxon>Oxalobacteraceae</taxon>
        <taxon>Noviherbaspirillum</taxon>
    </lineage>
</organism>
<protein>
    <submittedName>
        <fullName evidence="1">Tripartite tricarboxylate transporter substrate-binding protein</fullName>
    </submittedName>
</protein>
<proteinExistence type="predicted"/>
<evidence type="ECO:0000313" key="1">
    <source>
        <dbReference type="EMBL" id="MEC4720341.1"/>
    </source>
</evidence>
<sequence>MQRFLKKLNMEVNKILVMPDVVDKLSAVGIDAKGSSAEELAALIKADSQKYARVIKQAGIKLD</sequence>
<dbReference type="EMBL" id="JAWIIV010000011">
    <property type="protein sequence ID" value="MEC4720341.1"/>
    <property type="molecule type" value="Genomic_DNA"/>
</dbReference>